<feature type="domain" description="ComEC/Rec2-related protein" evidence="7">
    <location>
        <begin position="227"/>
        <end position="491"/>
    </location>
</feature>
<proteinExistence type="predicted"/>
<dbReference type="EMBL" id="PFBF01000041">
    <property type="protein sequence ID" value="PIR86281.1"/>
    <property type="molecule type" value="Genomic_DNA"/>
</dbReference>
<feature type="transmembrane region" description="Helical" evidence="6">
    <location>
        <begin position="12"/>
        <end position="35"/>
    </location>
</feature>
<feature type="transmembrane region" description="Helical" evidence="6">
    <location>
        <begin position="345"/>
        <end position="362"/>
    </location>
</feature>
<dbReference type="NCBIfam" id="TIGR00360">
    <property type="entry name" value="ComEC_N-term"/>
    <property type="match status" value="1"/>
</dbReference>
<evidence type="ECO:0000256" key="2">
    <source>
        <dbReference type="ARBA" id="ARBA00022475"/>
    </source>
</evidence>
<name>A0A2H0UIR1_9BACT</name>
<keyword evidence="5 6" id="KW-0472">Membrane</keyword>
<feature type="transmembrane region" description="Helical" evidence="6">
    <location>
        <begin position="414"/>
        <end position="439"/>
    </location>
</feature>
<organism evidence="9 10">
    <name type="scientific">Candidatus Kaiserbacteria bacterium CG10_big_fil_rev_8_21_14_0_10_43_70</name>
    <dbReference type="NCBI Taxonomy" id="1974605"/>
    <lineage>
        <taxon>Bacteria</taxon>
        <taxon>Candidatus Kaiseribacteriota</taxon>
    </lineage>
</organism>
<dbReference type="InterPro" id="IPR025405">
    <property type="entry name" value="DUF4131"/>
</dbReference>
<accession>A0A2H0UIR1</accession>
<evidence type="ECO:0000259" key="8">
    <source>
        <dbReference type="Pfam" id="PF13567"/>
    </source>
</evidence>
<dbReference type="InterPro" id="IPR004477">
    <property type="entry name" value="ComEC_N"/>
</dbReference>
<dbReference type="Pfam" id="PF13567">
    <property type="entry name" value="DUF4131"/>
    <property type="match status" value="1"/>
</dbReference>
<keyword evidence="2" id="KW-1003">Cell membrane</keyword>
<feature type="transmembrane region" description="Helical" evidence="6">
    <location>
        <begin position="241"/>
        <end position="258"/>
    </location>
</feature>
<evidence type="ECO:0000256" key="1">
    <source>
        <dbReference type="ARBA" id="ARBA00004651"/>
    </source>
</evidence>
<feature type="transmembrane region" description="Helical" evidence="6">
    <location>
        <begin position="278"/>
        <end position="299"/>
    </location>
</feature>
<reference evidence="10" key="1">
    <citation type="submission" date="2017-09" db="EMBL/GenBank/DDBJ databases">
        <title>Depth-based differentiation of microbial function through sediment-hosted aquifers and enrichment of novel symbionts in the deep terrestrial subsurface.</title>
        <authorList>
            <person name="Probst A.J."/>
            <person name="Ladd B."/>
            <person name="Jarett J.K."/>
            <person name="Geller-Mcgrath D.E."/>
            <person name="Sieber C.M.K."/>
            <person name="Emerson J.B."/>
            <person name="Anantharaman K."/>
            <person name="Thomas B.C."/>
            <person name="Malmstrom R."/>
            <person name="Stieglmeier M."/>
            <person name="Klingl A."/>
            <person name="Woyke T."/>
            <person name="Ryan C.M."/>
            <person name="Banfield J.F."/>
        </authorList>
    </citation>
    <scope>NUCLEOTIDE SEQUENCE [LARGE SCALE GENOMIC DNA]</scope>
</reference>
<feature type="transmembrane region" description="Helical" evidence="6">
    <location>
        <begin position="319"/>
        <end position="339"/>
    </location>
</feature>
<gene>
    <name evidence="9" type="ORF">COU13_01865</name>
</gene>
<feature type="transmembrane region" description="Helical" evidence="6">
    <location>
        <begin position="40"/>
        <end position="58"/>
    </location>
</feature>
<dbReference type="GO" id="GO:0005886">
    <property type="term" value="C:plasma membrane"/>
    <property type="evidence" value="ECO:0007669"/>
    <property type="project" value="UniProtKB-SubCell"/>
</dbReference>
<feature type="domain" description="DUF4131" evidence="8">
    <location>
        <begin position="41"/>
        <end position="184"/>
    </location>
</feature>
<comment type="caution">
    <text evidence="9">The sequence shown here is derived from an EMBL/GenBank/DDBJ whole genome shotgun (WGS) entry which is preliminary data.</text>
</comment>
<evidence type="ECO:0000256" key="4">
    <source>
        <dbReference type="ARBA" id="ARBA00022989"/>
    </source>
</evidence>
<dbReference type="Pfam" id="PF03772">
    <property type="entry name" value="Competence"/>
    <property type="match status" value="1"/>
</dbReference>
<evidence type="ECO:0000259" key="7">
    <source>
        <dbReference type="Pfam" id="PF03772"/>
    </source>
</evidence>
<evidence type="ECO:0000313" key="10">
    <source>
        <dbReference type="Proteomes" id="UP000230706"/>
    </source>
</evidence>
<sequence>MLKTQVEFVTIIFVKALTFWGSVFSFLVGVALGLIASFDIYFVAFLLLYMVVCLALFWGDKKVAAMVFVCLSFSAGIARVYVAELGQDTYFDGHIGEEILINGLIAMEPDERENTTRIVVETEEDVRIIASIPRSYEVFYGQRIIIKGEITHPEPFSSDGGREFNYPAYLAKDDVYYQISFPEIVSIGDIETNGFGRGYLFALKNKYTDGLALMLAEPGASLAGGITVGDKRALGGNLLDLFRITGIIHIVVLSGYNITIVAENIRRILFGLPRAIGLWASAISILLFVIMTGATATGVRAGAMASLALIANATNRRYAITRALALTATAMVLWSPHILLYDPGFQLSVIATLGLIHVAPLISDRLPFITERFGLRDIIGATIGTQIAVLPLLLYQTGLLSLVALPTNILILPIIPLAMLFSFMAGALGALFGSVVVWLALPSHLLLSYTLLIVDVFGRLPLASVSLESFSFIWVIASYATLLYLVFYIKKRSQARVAPGS</sequence>
<dbReference type="Proteomes" id="UP000230706">
    <property type="component" value="Unassembled WGS sequence"/>
</dbReference>
<evidence type="ECO:0000313" key="9">
    <source>
        <dbReference type="EMBL" id="PIR86281.1"/>
    </source>
</evidence>
<evidence type="ECO:0000256" key="6">
    <source>
        <dbReference type="SAM" id="Phobius"/>
    </source>
</evidence>
<keyword evidence="4 6" id="KW-1133">Transmembrane helix</keyword>
<keyword evidence="3 6" id="KW-0812">Transmembrane</keyword>
<comment type="subcellular location">
    <subcellularLocation>
        <location evidence="1">Cell membrane</location>
        <topology evidence="1">Multi-pass membrane protein</topology>
    </subcellularLocation>
</comment>
<dbReference type="PANTHER" id="PTHR30619:SF1">
    <property type="entry name" value="RECOMBINATION PROTEIN 2"/>
    <property type="match status" value="1"/>
</dbReference>
<protein>
    <recommendedName>
        <fullName evidence="11">ComEC/Rec2-related protein domain-containing protein</fullName>
    </recommendedName>
</protein>
<evidence type="ECO:0008006" key="11">
    <source>
        <dbReference type="Google" id="ProtNLM"/>
    </source>
</evidence>
<feature type="transmembrane region" description="Helical" evidence="6">
    <location>
        <begin position="374"/>
        <end position="394"/>
    </location>
</feature>
<evidence type="ECO:0000256" key="5">
    <source>
        <dbReference type="ARBA" id="ARBA00023136"/>
    </source>
</evidence>
<dbReference type="AlphaFoldDB" id="A0A2H0UIR1"/>
<evidence type="ECO:0000256" key="3">
    <source>
        <dbReference type="ARBA" id="ARBA00022692"/>
    </source>
</evidence>
<feature type="transmembrane region" description="Helical" evidence="6">
    <location>
        <begin position="446"/>
        <end position="465"/>
    </location>
</feature>
<dbReference type="InterPro" id="IPR052159">
    <property type="entry name" value="Competence_DNA_uptake"/>
</dbReference>
<feature type="transmembrane region" description="Helical" evidence="6">
    <location>
        <begin position="471"/>
        <end position="489"/>
    </location>
</feature>
<dbReference type="PANTHER" id="PTHR30619">
    <property type="entry name" value="DNA INTERNALIZATION/COMPETENCE PROTEIN COMEC/REC2"/>
    <property type="match status" value="1"/>
</dbReference>